<dbReference type="Gene3D" id="1.10.10.10">
    <property type="entry name" value="Winged helix-like DNA-binding domain superfamily/Winged helix DNA-binding domain"/>
    <property type="match status" value="1"/>
</dbReference>
<dbReference type="SUPFAM" id="SSF53613">
    <property type="entry name" value="Ribokinase-like"/>
    <property type="match status" value="1"/>
</dbReference>
<dbReference type="InterPro" id="IPR011611">
    <property type="entry name" value="PfkB_dom"/>
</dbReference>
<keyword evidence="2" id="KW-0418">Kinase</keyword>
<dbReference type="InterPro" id="IPR036390">
    <property type="entry name" value="WH_DNA-bd_sf"/>
</dbReference>
<evidence type="ECO:0000313" key="5">
    <source>
        <dbReference type="Proteomes" id="UP000482209"/>
    </source>
</evidence>
<dbReference type="InterPro" id="IPR029056">
    <property type="entry name" value="Ribokinase-like"/>
</dbReference>
<reference evidence="4 5" key="1">
    <citation type="submission" date="2019-08" db="EMBL/GenBank/DDBJ databases">
        <title>In-depth cultivation of the pig gut microbiome towards novel bacterial diversity and tailored functional studies.</title>
        <authorList>
            <person name="Wylensek D."/>
            <person name="Hitch T.C.A."/>
            <person name="Clavel T."/>
        </authorList>
    </citation>
    <scope>NUCLEOTIDE SEQUENCE [LARGE SCALE GENOMIC DNA]</scope>
    <source>
        <strain evidence="4 5">WCA-693-APC-MOT-I</strain>
    </source>
</reference>
<dbReference type="GO" id="GO:0005829">
    <property type="term" value="C:cytosol"/>
    <property type="evidence" value="ECO:0007669"/>
    <property type="project" value="TreeGrafter"/>
</dbReference>
<dbReference type="GO" id="GO:0016301">
    <property type="term" value="F:kinase activity"/>
    <property type="evidence" value="ECO:0007669"/>
    <property type="project" value="UniProtKB-KW"/>
</dbReference>
<evidence type="ECO:0000313" key="4">
    <source>
        <dbReference type="EMBL" id="MSS64679.1"/>
    </source>
</evidence>
<dbReference type="PANTHER" id="PTHR10584">
    <property type="entry name" value="SUGAR KINASE"/>
    <property type="match status" value="1"/>
</dbReference>
<sequence>MTERESEILQWIKENPFISQQEIAERANITRSSVAVHISNLMKKGKIKGKGYVVQEEGYITVIGGTNVDISGTSESGLLEEDSNPGLITVTHGGAGRNVAENLKRLGRQVEFITVLGDDVYGQEIARNLRAIGVGMQNSMIRQGERTSTYLCINDFNGTMKLAVNDMRLYDDLNRDFLQMKLEIINHSDLVVVDANLSEEAIMFVAKNCTVPILAEPVSIKKAAKLKKALGYLDTLKANCFELEILSEVKIEDEKSLKRAVDVLLDAGVKNVFVTVGQNEICFANKRNRGRASYTDYNIVNTIGCGDSIMAAIALAKQEGNSIEETARIGLAASAICMEAMTAVSEEMNLKNIHNRVKQILGK</sequence>
<dbReference type="AlphaFoldDB" id="A0A6L5Y1A7"/>
<keyword evidence="1" id="KW-0808">Transferase</keyword>
<dbReference type="InterPro" id="IPR002173">
    <property type="entry name" value="Carboh/pur_kinase_PfkB_CS"/>
</dbReference>
<dbReference type="RefSeq" id="WP_154520070.1">
    <property type="nucleotide sequence ID" value="NZ_VUMT01000025.1"/>
</dbReference>
<dbReference type="Pfam" id="PF00294">
    <property type="entry name" value="PfkB"/>
    <property type="match status" value="1"/>
</dbReference>
<accession>A0A6L5Y1A7</accession>
<organism evidence="4 5">
    <name type="scientific">Velocimicrobium porci</name>
    <dbReference type="NCBI Taxonomy" id="2606634"/>
    <lineage>
        <taxon>Bacteria</taxon>
        <taxon>Bacillati</taxon>
        <taxon>Bacillota</taxon>
        <taxon>Clostridia</taxon>
        <taxon>Lachnospirales</taxon>
        <taxon>Lachnospiraceae</taxon>
        <taxon>Velocimicrobium</taxon>
    </lineage>
</organism>
<feature type="domain" description="Carbohydrate kinase PfkB" evidence="3">
    <location>
        <begin position="59"/>
        <end position="341"/>
    </location>
</feature>
<dbReference type="SUPFAM" id="SSF46785">
    <property type="entry name" value="Winged helix' DNA-binding domain"/>
    <property type="match status" value="1"/>
</dbReference>
<dbReference type="Pfam" id="PF13412">
    <property type="entry name" value="HTH_24"/>
    <property type="match status" value="1"/>
</dbReference>
<dbReference type="PROSITE" id="PS00583">
    <property type="entry name" value="PFKB_KINASES_1"/>
    <property type="match status" value="1"/>
</dbReference>
<proteinExistence type="predicted"/>
<name>A0A6L5Y1A7_9FIRM</name>
<dbReference type="CDD" id="cd01941">
    <property type="entry name" value="YeiC_kinase_like"/>
    <property type="match status" value="1"/>
</dbReference>
<dbReference type="InterPro" id="IPR036388">
    <property type="entry name" value="WH-like_DNA-bd_sf"/>
</dbReference>
<dbReference type="Gene3D" id="3.40.1190.20">
    <property type="match status" value="1"/>
</dbReference>
<keyword evidence="5" id="KW-1185">Reference proteome</keyword>
<comment type="caution">
    <text evidence="4">The sequence shown here is derived from an EMBL/GenBank/DDBJ whole genome shotgun (WGS) entry which is preliminary data.</text>
</comment>
<evidence type="ECO:0000259" key="3">
    <source>
        <dbReference type="Pfam" id="PF00294"/>
    </source>
</evidence>
<gene>
    <name evidence="4" type="ORF">FYJ58_12455</name>
</gene>
<evidence type="ECO:0000256" key="1">
    <source>
        <dbReference type="ARBA" id="ARBA00022679"/>
    </source>
</evidence>
<protein>
    <submittedName>
        <fullName evidence="4">Winged helix-turn-helix transcriptional regulator</fullName>
    </submittedName>
</protein>
<dbReference type="PANTHER" id="PTHR10584:SF166">
    <property type="entry name" value="RIBOKINASE"/>
    <property type="match status" value="1"/>
</dbReference>
<evidence type="ECO:0000256" key="2">
    <source>
        <dbReference type="ARBA" id="ARBA00022777"/>
    </source>
</evidence>
<dbReference type="EMBL" id="VUMT01000025">
    <property type="protein sequence ID" value="MSS64679.1"/>
    <property type="molecule type" value="Genomic_DNA"/>
</dbReference>
<dbReference type="Proteomes" id="UP000482209">
    <property type="component" value="Unassembled WGS sequence"/>
</dbReference>